<accession>A0A6B0UI98</accession>
<evidence type="ECO:0008006" key="3">
    <source>
        <dbReference type="Google" id="ProtNLM"/>
    </source>
</evidence>
<dbReference type="AlphaFoldDB" id="A0A6B0UI98"/>
<sequence length="99" mass="11471">MIGLHFLFLSFGTPHFIPVVARQVIEFYTQQLMSKTLSRGQFVTQILMAVNLSKVTEGQLLRLKSDAWEKSIINRLPVKYTNQRVAEWAKPSLSRLPFY</sequence>
<reference evidence="2" key="1">
    <citation type="submission" date="2019-12" db="EMBL/GenBank/DDBJ databases">
        <title>An insight into the sialome of adult female Ixodes ricinus ticks feeding for 6 days.</title>
        <authorList>
            <person name="Perner J."/>
            <person name="Ribeiro J.M.C."/>
        </authorList>
    </citation>
    <scope>NUCLEOTIDE SEQUENCE</scope>
    <source>
        <strain evidence="2">Semi-engorged</strain>
        <tissue evidence="2">Salivary glands</tissue>
    </source>
</reference>
<proteinExistence type="predicted"/>
<protein>
    <recommendedName>
        <fullName evidence="3">Secreted protein</fullName>
    </recommendedName>
</protein>
<evidence type="ECO:0000256" key="1">
    <source>
        <dbReference type="SAM" id="SignalP"/>
    </source>
</evidence>
<organism evidence="2">
    <name type="scientific">Ixodes ricinus</name>
    <name type="common">Common tick</name>
    <name type="synonym">Acarus ricinus</name>
    <dbReference type="NCBI Taxonomy" id="34613"/>
    <lineage>
        <taxon>Eukaryota</taxon>
        <taxon>Metazoa</taxon>
        <taxon>Ecdysozoa</taxon>
        <taxon>Arthropoda</taxon>
        <taxon>Chelicerata</taxon>
        <taxon>Arachnida</taxon>
        <taxon>Acari</taxon>
        <taxon>Parasitiformes</taxon>
        <taxon>Ixodida</taxon>
        <taxon>Ixodoidea</taxon>
        <taxon>Ixodidae</taxon>
        <taxon>Ixodinae</taxon>
        <taxon>Ixodes</taxon>
    </lineage>
</organism>
<feature type="signal peptide" evidence="1">
    <location>
        <begin position="1"/>
        <end position="22"/>
    </location>
</feature>
<keyword evidence="1" id="KW-0732">Signal</keyword>
<name>A0A6B0UI98_IXORI</name>
<evidence type="ECO:0000313" key="2">
    <source>
        <dbReference type="EMBL" id="MXU87953.1"/>
    </source>
</evidence>
<dbReference type="EMBL" id="GIFC01005870">
    <property type="protein sequence ID" value="MXU87953.1"/>
    <property type="molecule type" value="Transcribed_RNA"/>
</dbReference>
<feature type="chain" id="PRO_5025562603" description="Secreted protein" evidence="1">
    <location>
        <begin position="23"/>
        <end position="99"/>
    </location>
</feature>